<evidence type="ECO:0000313" key="1">
    <source>
        <dbReference type="EMBL" id="MFC4201121.1"/>
    </source>
</evidence>
<accession>A0ABV8NYZ5</accession>
<name>A0ABV8NYZ5_9BURK</name>
<protein>
    <submittedName>
        <fullName evidence="1">DUF4276 family protein</fullName>
    </submittedName>
</protein>
<dbReference type="EMBL" id="JBHSBV010000003">
    <property type="protein sequence ID" value="MFC4201121.1"/>
    <property type="molecule type" value="Genomic_DNA"/>
</dbReference>
<comment type="caution">
    <text evidence="1">The sequence shown here is derived from an EMBL/GenBank/DDBJ whole genome shotgun (WGS) entry which is preliminary data.</text>
</comment>
<proteinExistence type="predicted"/>
<sequence length="199" mass="22417">MKKILVVGEDVLCCALGEKLVAAALPSWRLAGPSIDKKGITKLTPDLTRYINQARYVQPVLCIADTDGKCAKKLLESWRPLHATEDFILRLAVTEAESWILADRQEFSAYLKVPINRVPHNTDSIADPKRLVLTLAARSGKRVFRDEMVSYTDPNKPGSGYNLHLSDFVRTRWRAQSAKTVSESLDRAMNSLSRVRERH</sequence>
<evidence type="ECO:0000313" key="2">
    <source>
        <dbReference type="Proteomes" id="UP001595848"/>
    </source>
</evidence>
<dbReference type="Proteomes" id="UP001595848">
    <property type="component" value="Unassembled WGS sequence"/>
</dbReference>
<keyword evidence="2" id="KW-1185">Reference proteome</keyword>
<reference evidence="2" key="1">
    <citation type="journal article" date="2019" name="Int. J. Syst. Evol. Microbiol.">
        <title>The Global Catalogue of Microorganisms (GCM) 10K type strain sequencing project: providing services to taxonomists for standard genome sequencing and annotation.</title>
        <authorList>
            <consortium name="The Broad Institute Genomics Platform"/>
            <consortium name="The Broad Institute Genome Sequencing Center for Infectious Disease"/>
            <person name="Wu L."/>
            <person name="Ma J."/>
        </authorList>
    </citation>
    <scope>NUCLEOTIDE SEQUENCE [LARGE SCALE GENOMIC DNA]</scope>
    <source>
        <strain evidence="2">LMG 24813</strain>
    </source>
</reference>
<dbReference type="RefSeq" id="WP_217963543.1">
    <property type="nucleotide sequence ID" value="NZ_JAHTBN010000002.1"/>
</dbReference>
<organism evidence="1 2">
    <name type="scientific">Candidimonas humi</name>
    <dbReference type="NCBI Taxonomy" id="683355"/>
    <lineage>
        <taxon>Bacteria</taxon>
        <taxon>Pseudomonadati</taxon>
        <taxon>Pseudomonadota</taxon>
        <taxon>Betaproteobacteria</taxon>
        <taxon>Burkholderiales</taxon>
        <taxon>Alcaligenaceae</taxon>
        <taxon>Candidimonas</taxon>
    </lineage>
</organism>
<gene>
    <name evidence="1" type="ORF">ACFOY1_09155</name>
</gene>